<dbReference type="AlphaFoldDB" id="A0A2X1JH15"/>
<accession>A0A2X1JH15</accession>
<name>A0A2X1JH15_ECOLX</name>
<dbReference type="EMBL" id="UARS01000004">
    <property type="protein sequence ID" value="SPW40002.1"/>
    <property type="molecule type" value="Genomic_DNA"/>
</dbReference>
<reference evidence="1 2" key="1">
    <citation type="submission" date="2018-06" db="EMBL/GenBank/DDBJ databases">
        <authorList>
            <consortium name="Pathogen Informatics"/>
            <person name="Doyle S."/>
        </authorList>
    </citation>
    <scope>NUCLEOTIDE SEQUENCE [LARGE SCALE GENOMIC DNA]</scope>
    <source>
        <strain evidence="1 2">NCTC11126</strain>
    </source>
</reference>
<sequence length="174" mass="19698">MTVLHLVADHLVKQANTTHRKGEVHAILADAYGRSAFNRYYYACFLNVREFVSTIDSNWGKVKHADVPKLLRDSVSRKIEVELQKSEKIGDITLCEYKSKKSLIRTSLNNMASTMALAYTIRGVVDYEPEIEMIFCNGSFSINKTSVASAKGWLQTINSERSKVTRIMKEIGFV</sequence>
<proteinExistence type="predicted"/>
<evidence type="ECO:0000313" key="2">
    <source>
        <dbReference type="Proteomes" id="UP000250561"/>
    </source>
</evidence>
<dbReference type="Proteomes" id="UP000250561">
    <property type="component" value="Unassembled WGS sequence"/>
</dbReference>
<evidence type="ECO:0000313" key="1">
    <source>
        <dbReference type="EMBL" id="SPW40002.1"/>
    </source>
</evidence>
<dbReference type="Gene3D" id="1.20.120.330">
    <property type="entry name" value="Nucleotidyltransferases domain 2"/>
    <property type="match status" value="1"/>
</dbReference>
<protein>
    <submittedName>
        <fullName evidence="1">Uncharacterized protein</fullName>
    </submittedName>
</protein>
<gene>
    <name evidence="1" type="ORF">NCTC11126_01324</name>
</gene>
<dbReference type="RefSeq" id="WP_088551307.1">
    <property type="nucleotide sequence ID" value="NZ_BDPK01000022.1"/>
</dbReference>
<organism evidence="1 2">
    <name type="scientific">Escherichia coli</name>
    <dbReference type="NCBI Taxonomy" id="562"/>
    <lineage>
        <taxon>Bacteria</taxon>
        <taxon>Pseudomonadati</taxon>
        <taxon>Pseudomonadota</taxon>
        <taxon>Gammaproteobacteria</taxon>
        <taxon>Enterobacterales</taxon>
        <taxon>Enterobacteriaceae</taxon>
        <taxon>Escherichia</taxon>
    </lineage>
</organism>